<dbReference type="Proteomes" id="UP000611500">
    <property type="component" value="Unassembled WGS sequence"/>
</dbReference>
<reference evidence="1" key="2">
    <citation type="submission" date="2020-09" db="EMBL/GenBank/DDBJ databases">
        <authorList>
            <person name="Sun Q."/>
            <person name="Zhou Y."/>
        </authorList>
    </citation>
    <scope>NUCLEOTIDE SEQUENCE</scope>
    <source>
        <strain evidence="1">CGMCC 1.7081</strain>
    </source>
</reference>
<name>A0A8J3HBU9_9RHOB</name>
<dbReference type="AlphaFoldDB" id="A0A8J3HBU9"/>
<reference evidence="1" key="1">
    <citation type="journal article" date="2014" name="Int. J. Syst. Evol. Microbiol.">
        <title>Complete genome sequence of Corynebacterium casei LMG S-19264T (=DSM 44701T), isolated from a smear-ripened cheese.</title>
        <authorList>
            <consortium name="US DOE Joint Genome Institute (JGI-PGF)"/>
            <person name="Walter F."/>
            <person name="Albersmeier A."/>
            <person name="Kalinowski J."/>
            <person name="Ruckert C."/>
        </authorList>
    </citation>
    <scope>NUCLEOTIDE SEQUENCE</scope>
    <source>
        <strain evidence="1">CGMCC 1.7081</strain>
    </source>
</reference>
<evidence type="ECO:0000313" key="1">
    <source>
        <dbReference type="EMBL" id="GHH01539.1"/>
    </source>
</evidence>
<accession>A0A8J3HBU9</accession>
<comment type="caution">
    <text evidence="1">The sequence shown here is derived from an EMBL/GenBank/DDBJ whole genome shotgun (WGS) entry which is preliminary data.</text>
</comment>
<organism evidence="1 2">
    <name type="scientific">Pseudodonghicola xiamenensis</name>
    <dbReference type="NCBI Taxonomy" id="337702"/>
    <lineage>
        <taxon>Bacteria</taxon>
        <taxon>Pseudomonadati</taxon>
        <taxon>Pseudomonadota</taxon>
        <taxon>Alphaproteobacteria</taxon>
        <taxon>Rhodobacterales</taxon>
        <taxon>Paracoccaceae</taxon>
        <taxon>Pseudodonghicola</taxon>
    </lineage>
</organism>
<keyword evidence="2" id="KW-1185">Reference proteome</keyword>
<protein>
    <submittedName>
        <fullName evidence="1">Uncharacterized protein</fullName>
    </submittedName>
</protein>
<gene>
    <name evidence="1" type="ORF">GCM10010961_38840</name>
</gene>
<dbReference type="EMBL" id="BNAP01000029">
    <property type="protein sequence ID" value="GHH01539.1"/>
    <property type="molecule type" value="Genomic_DNA"/>
</dbReference>
<sequence length="90" mass="9991">MISKFPVGAVPDEIFEAIKNIRRGPKNSERLAALDAEASAAIDRGEVKSEREAAKLFAPKYGSEGFDAEQRNNRLRDIANRIKEFRANSA</sequence>
<proteinExistence type="predicted"/>
<evidence type="ECO:0000313" key="2">
    <source>
        <dbReference type="Proteomes" id="UP000611500"/>
    </source>
</evidence>